<dbReference type="AlphaFoldDB" id="A0A6P6LND5"/>
<evidence type="ECO:0000313" key="2">
    <source>
        <dbReference type="Proteomes" id="UP000515129"/>
    </source>
</evidence>
<dbReference type="KEGG" id="caua:113061220"/>
<feature type="region of interest" description="Disordered" evidence="1">
    <location>
        <begin position="70"/>
        <end position="170"/>
    </location>
</feature>
<dbReference type="GeneID" id="113061220"/>
<accession>A0A6P6LND5</accession>
<organism evidence="2 3">
    <name type="scientific">Carassius auratus</name>
    <name type="common">Goldfish</name>
    <dbReference type="NCBI Taxonomy" id="7957"/>
    <lineage>
        <taxon>Eukaryota</taxon>
        <taxon>Metazoa</taxon>
        <taxon>Chordata</taxon>
        <taxon>Craniata</taxon>
        <taxon>Vertebrata</taxon>
        <taxon>Euteleostomi</taxon>
        <taxon>Actinopterygii</taxon>
        <taxon>Neopterygii</taxon>
        <taxon>Teleostei</taxon>
        <taxon>Ostariophysi</taxon>
        <taxon>Cypriniformes</taxon>
        <taxon>Cyprinidae</taxon>
        <taxon>Cyprininae</taxon>
        <taxon>Carassius</taxon>
    </lineage>
</organism>
<sequence>MHGFPCSVLQYCFGGPPDVSADSAPYLDPEISKTGPDTAMGLAVLTQPGPIIPVRTDSQPSFSCVSVQMKTNGTDSKTKKLDTENQDTLHSYPTSEGLSEEDDAQDKSPVVDTKRPHIPRPSIIRPQKEHQIQDSLPVRTDYVEPEDGPLSGTENTHTHTPRTAKDGQLSEKPHRLPLLLFLSELEIWRGNLFKYTVEKAVLLPLWKI</sequence>
<feature type="compositionally biased region" description="Polar residues" evidence="1">
    <location>
        <begin position="86"/>
        <end position="97"/>
    </location>
</feature>
<evidence type="ECO:0000313" key="3">
    <source>
        <dbReference type="RefSeq" id="XP_026086045.1"/>
    </source>
</evidence>
<proteinExistence type="predicted"/>
<gene>
    <name evidence="3" type="primary">LOC113061220</name>
</gene>
<evidence type="ECO:0000256" key="1">
    <source>
        <dbReference type="SAM" id="MobiDB-lite"/>
    </source>
</evidence>
<reference evidence="3" key="1">
    <citation type="submission" date="2025-08" db="UniProtKB">
        <authorList>
            <consortium name="RefSeq"/>
        </authorList>
    </citation>
    <scope>IDENTIFICATION</scope>
    <source>
        <strain evidence="3">Wakin</strain>
        <tissue evidence="3">Muscle</tissue>
    </source>
</reference>
<protein>
    <submittedName>
        <fullName evidence="3">Uncharacterized protein LOC113061220</fullName>
    </submittedName>
</protein>
<name>A0A6P6LND5_CARAU</name>
<dbReference type="RefSeq" id="XP_026086045.1">
    <property type="nucleotide sequence ID" value="XM_026230260.1"/>
</dbReference>
<dbReference type="Proteomes" id="UP000515129">
    <property type="component" value="Chromosome 43"/>
</dbReference>
<keyword evidence="2" id="KW-1185">Reference proteome</keyword>
<dbReference type="OrthoDB" id="8944229at2759"/>